<dbReference type="InterPro" id="IPR050426">
    <property type="entry name" value="Glycosyltransferase_28"/>
</dbReference>
<feature type="domain" description="Erythromycin biosynthesis protein CIII-like C-terminal" evidence="4">
    <location>
        <begin position="248"/>
        <end position="390"/>
    </location>
</feature>
<protein>
    <submittedName>
        <fullName evidence="6">DUF1205 domain-containing protein</fullName>
    </submittedName>
</protein>
<dbReference type="InterPro" id="IPR048284">
    <property type="entry name" value="EryCIII-like_N"/>
</dbReference>
<dbReference type="PANTHER" id="PTHR48050:SF13">
    <property type="entry name" value="STEROL 3-BETA-GLUCOSYLTRANSFERASE UGT80A2"/>
    <property type="match status" value="1"/>
</dbReference>
<evidence type="ECO:0000313" key="6">
    <source>
        <dbReference type="EMBL" id="GAA0297362.1"/>
    </source>
</evidence>
<dbReference type="Gene3D" id="3.40.50.2000">
    <property type="entry name" value="Glycogen Phosphorylase B"/>
    <property type="match status" value="2"/>
</dbReference>
<comment type="caution">
    <text evidence="6">The sequence shown here is derived from an EMBL/GenBank/DDBJ whole genome shotgun (WGS) entry which is preliminary data.</text>
</comment>
<gene>
    <name evidence="6" type="ORF">GCM10010302_40010</name>
</gene>
<evidence type="ECO:0000259" key="4">
    <source>
        <dbReference type="Pfam" id="PF06722"/>
    </source>
</evidence>
<dbReference type="Pfam" id="PF06722">
    <property type="entry name" value="EryCIII-like_C"/>
    <property type="match status" value="1"/>
</dbReference>
<name>A0ABN0VG81_9ACTN</name>
<accession>A0ABN0VG81</accession>
<sequence length="393" mass="41954">MRILFTAWGWNTCYYPLVPLAWSARAAGHEVVVATQPGLAATVRRSGLPVAAVGTDVDAGAMMGGFLQRLADRGSRDPQGWEEMRRFGVRNCWLNVAVCGAMAEGLWEFASRWRPDVIVHEATTYAGPLVAARLGVPAVRHTWGIDYAYLLREFEEEALAPFREAWDLGPVETLGALTVDPCPPSLQLPESAAVPAPVRRLPMRYVPYNGPGRPPRWLLEPPGAPRVCVTWGMSSGRFDPGQVVIDQVIRAVAGLGVEVVAAVAPADRALLGPLPPGVRVCEDIPLHTLLPTCDALISQGGLGTLMTALAAGVPQVVVPQTTDRLVNAEQLTRSGAGLHLMPDDATPAALRAALTRLLTEPAFRGGARRLKAEHDALATPSDVVGALERLGPV</sequence>
<evidence type="ECO:0000256" key="2">
    <source>
        <dbReference type="ARBA" id="ARBA00022676"/>
    </source>
</evidence>
<dbReference type="Pfam" id="PF21036">
    <property type="entry name" value="EryCIII-like_N"/>
    <property type="match status" value="1"/>
</dbReference>
<evidence type="ECO:0000256" key="3">
    <source>
        <dbReference type="ARBA" id="ARBA00022679"/>
    </source>
</evidence>
<dbReference type="InterPro" id="IPR010610">
    <property type="entry name" value="EryCIII-like_C"/>
</dbReference>
<keyword evidence="7" id="KW-1185">Reference proteome</keyword>
<dbReference type="RefSeq" id="WP_344161099.1">
    <property type="nucleotide sequence ID" value="NZ_BAAABV010000018.1"/>
</dbReference>
<keyword evidence="2" id="KW-0328">Glycosyltransferase</keyword>
<feature type="domain" description="Erythromycin biosynthesis protein CIII-like N-terminal" evidence="5">
    <location>
        <begin position="22"/>
        <end position="232"/>
    </location>
</feature>
<dbReference type="InterPro" id="IPR002213">
    <property type="entry name" value="UDP_glucos_trans"/>
</dbReference>
<dbReference type="Proteomes" id="UP001501867">
    <property type="component" value="Unassembled WGS sequence"/>
</dbReference>
<dbReference type="SUPFAM" id="SSF53756">
    <property type="entry name" value="UDP-Glycosyltransferase/glycogen phosphorylase"/>
    <property type="match status" value="1"/>
</dbReference>
<dbReference type="PANTHER" id="PTHR48050">
    <property type="entry name" value="STEROL 3-BETA-GLUCOSYLTRANSFERASE"/>
    <property type="match status" value="1"/>
</dbReference>
<evidence type="ECO:0000313" key="7">
    <source>
        <dbReference type="Proteomes" id="UP001501867"/>
    </source>
</evidence>
<keyword evidence="3" id="KW-0808">Transferase</keyword>
<comment type="similarity">
    <text evidence="1">Belongs to the glycosyltransferase 28 family.</text>
</comment>
<proteinExistence type="inferred from homology"/>
<evidence type="ECO:0000256" key="1">
    <source>
        <dbReference type="ARBA" id="ARBA00006962"/>
    </source>
</evidence>
<dbReference type="EMBL" id="BAAABV010000018">
    <property type="protein sequence ID" value="GAA0297362.1"/>
    <property type="molecule type" value="Genomic_DNA"/>
</dbReference>
<evidence type="ECO:0000259" key="5">
    <source>
        <dbReference type="Pfam" id="PF21036"/>
    </source>
</evidence>
<organism evidence="6 7">
    <name type="scientific">Streptomyces polychromogenes</name>
    <dbReference type="NCBI Taxonomy" id="67342"/>
    <lineage>
        <taxon>Bacteria</taxon>
        <taxon>Bacillati</taxon>
        <taxon>Actinomycetota</taxon>
        <taxon>Actinomycetes</taxon>
        <taxon>Kitasatosporales</taxon>
        <taxon>Streptomycetaceae</taxon>
        <taxon>Streptomyces</taxon>
    </lineage>
</organism>
<reference evidence="6 7" key="1">
    <citation type="journal article" date="2019" name="Int. J. Syst. Evol. Microbiol.">
        <title>The Global Catalogue of Microorganisms (GCM) 10K type strain sequencing project: providing services to taxonomists for standard genome sequencing and annotation.</title>
        <authorList>
            <consortium name="The Broad Institute Genomics Platform"/>
            <consortium name="The Broad Institute Genome Sequencing Center for Infectious Disease"/>
            <person name="Wu L."/>
            <person name="Ma J."/>
        </authorList>
    </citation>
    <scope>NUCLEOTIDE SEQUENCE [LARGE SCALE GENOMIC DNA]</scope>
    <source>
        <strain evidence="6 7">JCM 4505</strain>
    </source>
</reference>
<dbReference type="CDD" id="cd03784">
    <property type="entry name" value="GT1_Gtf-like"/>
    <property type="match status" value="1"/>
</dbReference>